<reference evidence="2 3" key="1">
    <citation type="submission" date="2017-06" db="EMBL/GenBank/DDBJ databases">
        <title>Novel microbial phyla capable of carbon fixation and sulfur reduction in deep-sea sediments.</title>
        <authorList>
            <person name="Huang J."/>
            <person name="Baker B."/>
            <person name="Wang Y."/>
        </authorList>
    </citation>
    <scope>NUCLEOTIDE SEQUENCE [LARGE SCALE GENOMIC DNA]</scope>
    <source>
        <strain evidence="2">B3_LCP</strain>
    </source>
</reference>
<dbReference type="PANTHER" id="PTHR39081">
    <property type="entry name" value="MUT7-C DOMAIN-CONTAINING PROTEIN"/>
    <property type="match status" value="1"/>
</dbReference>
<dbReference type="Proteomes" id="UP000319619">
    <property type="component" value="Unassembled WGS sequence"/>
</dbReference>
<protein>
    <recommendedName>
        <fullName evidence="1">Mut7-C RNAse domain-containing protein</fullName>
    </recommendedName>
</protein>
<sequence length="172" mass="19951">MSFTGSGEHNVSLATHSFILETELFPLCKALRMLGFDALCRSDLSHRDAIARSIEERRVWVLKSPATPGLHYGIKYFLLETDEVPDQLDEIDEQYTIREGVTYFSRCLKCNLLLTAIPEEKLLNKVPERILQNFNKFQHCTSCKRIYWQGSHLKRMRQKLESWGWREGEAGG</sequence>
<evidence type="ECO:0000313" key="2">
    <source>
        <dbReference type="EMBL" id="TKJ41887.1"/>
    </source>
</evidence>
<dbReference type="PANTHER" id="PTHR39081:SF1">
    <property type="entry name" value="MUT7-C RNASE DOMAIN-CONTAINING PROTEIN"/>
    <property type="match status" value="1"/>
</dbReference>
<accession>A0A532V4G1</accession>
<dbReference type="AlphaFoldDB" id="A0A532V4G1"/>
<proteinExistence type="predicted"/>
<dbReference type="Pfam" id="PF01927">
    <property type="entry name" value="Mut7-C"/>
    <property type="match status" value="1"/>
</dbReference>
<dbReference type="InterPro" id="IPR002782">
    <property type="entry name" value="Mut7-C_RNAse_dom"/>
</dbReference>
<gene>
    <name evidence="2" type="ORF">CEE37_04780</name>
</gene>
<organism evidence="2 3">
    <name type="scientific">candidate division LCP-89 bacterium B3_LCP</name>
    <dbReference type="NCBI Taxonomy" id="2012998"/>
    <lineage>
        <taxon>Bacteria</taxon>
        <taxon>Pseudomonadati</taxon>
        <taxon>Bacteria division LCP-89</taxon>
    </lineage>
</organism>
<name>A0A532V4G1_UNCL8</name>
<evidence type="ECO:0000259" key="1">
    <source>
        <dbReference type="Pfam" id="PF01927"/>
    </source>
</evidence>
<dbReference type="EMBL" id="NJBN01000002">
    <property type="protein sequence ID" value="TKJ41887.1"/>
    <property type="molecule type" value="Genomic_DNA"/>
</dbReference>
<comment type="caution">
    <text evidence="2">The sequence shown here is derived from an EMBL/GenBank/DDBJ whole genome shotgun (WGS) entry which is preliminary data.</text>
</comment>
<evidence type="ECO:0000313" key="3">
    <source>
        <dbReference type="Proteomes" id="UP000319619"/>
    </source>
</evidence>
<feature type="domain" description="Mut7-C RNAse" evidence="1">
    <location>
        <begin position="18"/>
        <end position="159"/>
    </location>
</feature>